<dbReference type="CDD" id="cd02655">
    <property type="entry name" value="RNAP_beta'_C"/>
    <property type="match status" value="1"/>
</dbReference>
<dbReference type="SMART" id="SM00663">
    <property type="entry name" value="RPOLA_N"/>
    <property type="match status" value="1"/>
</dbReference>
<dbReference type="PANTHER" id="PTHR19376:SF54">
    <property type="entry name" value="DNA-DIRECTED RNA POLYMERASE SUBUNIT BETA"/>
    <property type="match status" value="1"/>
</dbReference>
<feature type="binding site" evidence="7">
    <location>
        <position position="959"/>
    </location>
    <ligand>
        <name>Zn(2+)</name>
        <dbReference type="ChEBI" id="CHEBI:29105"/>
        <label>2</label>
    </ligand>
</feature>
<keyword evidence="7" id="KW-0862">Zinc</keyword>
<dbReference type="Pfam" id="PF04983">
    <property type="entry name" value="RNA_pol_Rpb1_3"/>
    <property type="match status" value="1"/>
</dbReference>
<dbReference type="GO" id="GO:0006351">
    <property type="term" value="P:DNA-templated transcription"/>
    <property type="evidence" value="ECO:0007669"/>
    <property type="project" value="UniProtKB-UniRule"/>
</dbReference>
<dbReference type="Pfam" id="PF04998">
    <property type="entry name" value="RNA_pol_Rpb1_5"/>
    <property type="match status" value="1"/>
</dbReference>
<accession>K2ADY4</accession>
<feature type="binding site" evidence="7">
    <location>
        <position position="877"/>
    </location>
    <ligand>
        <name>Zn(2+)</name>
        <dbReference type="ChEBI" id="CHEBI:29105"/>
        <label>2</label>
    </ligand>
</feature>
<protein>
    <recommendedName>
        <fullName evidence="7">DNA-directed RNA polymerase subunit beta'</fullName>
        <shortName evidence="7">RNAP subunit beta'</shortName>
        <ecNumber evidence="7">2.7.7.6</ecNumber>
    </recommendedName>
    <alternativeName>
        <fullName evidence="7">RNA polymerase subunit beta'</fullName>
    </alternativeName>
    <alternativeName>
        <fullName evidence="7">Transcriptase subunit beta'</fullName>
    </alternativeName>
</protein>
<keyword evidence="7" id="KW-0460">Magnesium</keyword>
<gene>
    <name evidence="7" type="primary">rpoC</name>
    <name evidence="11" type="ORF">ACD_49C00055G0002</name>
</gene>
<keyword evidence="3 7" id="KW-0548">Nucleotidyltransferase</keyword>
<comment type="catalytic activity">
    <reaction evidence="6 7 8">
        <text>RNA(n) + a ribonucleoside 5'-triphosphate = RNA(n+1) + diphosphate</text>
        <dbReference type="Rhea" id="RHEA:21248"/>
        <dbReference type="Rhea" id="RHEA-COMP:14527"/>
        <dbReference type="Rhea" id="RHEA-COMP:17342"/>
        <dbReference type="ChEBI" id="CHEBI:33019"/>
        <dbReference type="ChEBI" id="CHEBI:61557"/>
        <dbReference type="ChEBI" id="CHEBI:140395"/>
        <dbReference type="EC" id="2.7.7.6"/>
    </reaction>
</comment>
<comment type="cofactor">
    <cofactor evidence="7">
        <name>Zn(2+)</name>
        <dbReference type="ChEBI" id="CHEBI:29105"/>
    </cofactor>
    <text evidence="7">Binds 2 Zn(2+) ions per subunit.</text>
</comment>
<dbReference type="HAMAP" id="MF_01322">
    <property type="entry name" value="RNApol_bact_RpoC"/>
    <property type="match status" value="1"/>
</dbReference>
<dbReference type="Gene3D" id="1.10.1790.20">
    <property type="match status" value="2"/>
</dbReference>
<dbReference type="InterPro" id="IPR044893">
    <property type="entry name" value="RNA_pol_Rpb1_clamp_domain"/>
</dbReference>
<dbReference type="SUPFAM" id="SSF64484">
    <property type="entry name" value="beta and beta-prime subunits of DNA dependent RNA-polymerase"/>
    <property type="match status" value="1"/>
</dbReference>
<dbReference type="GO" id="GO:0003899">
    <property type="term" value="F:DNA-directed RNA polymerase activity"/>
    <property type="evidence" value="ECO:0007669"/>
    <property type="project" value="UniProtKB-UniRule"/>
</dbReference>
<feature type="binding site" evidence="7">
    <location>
        <position position="558"/>
    </location>
    <ligand>
        <name>Mg(2+)</name>
        <dbReference type="ChEBI" id="CHEBI:18420"/>
    </ligand>
</feature>
<dbReference type="Gene3D" id="2.40.40.20">
    <property type="match status" value="1"/>
</dbReference>
<comment type="function">
    <text evidence="7 8">DNA-dependent RNA polymerase catalyzes the transcription of DNA into RNA using the four ribonucleoside triphosphates as substrates.</text>
</comment>
<comment type="similarity">
    <text evidence="7 8">Belongs to the RNA polymerase beta' chain family.</text>
</comment>
<dbReference type="InterPro" id="IPR007081">
    <property type="entry name" value="RNA_pol_Rpb1_5"/>
</dbReference>
<keyword evidence="9" id="KW-0175">Coiled coil</keyword>
<comment type="subunit">
    <text evidence="7">The RNAP catalytic core consists of 2 alpha, 1 beta, 1 beta' and 1 omega subunit. When a sigma factor is associated with the core the holoenzyme is formed, which can initiate transcription.</text>
</comment>
<feature type="coiled-coil region" evidence="9">
    <location>
        <begin position="180"/>
        <end position="250"/>
    </location>
</feature>
<reference evidence="11" key="1">
    <citation type="journal article" date="2012" name="Science">
        <title>Fermentation, hydrogen, and sulfur metabolism in multiple uncultivated bacterial phyla.</title>
        <authorList>
            <person name="Wrighton K.C."/>
            <person name="Thomas B.C."/>
            <person name="Sharon I."/>
            <person name="Miller C.S."/>
            <person name="Castelle C.J."/>
            <person name="VerBerkmoes N.C."/>
            <person name="Wilkins M.J."/>
            <person name="Hettich R.L."/>
            <person name="Lipton M.S."/>
            <person name="Williams K.H."/>
            <person name="Long P.E."/>
            <person name="Banfield J.F."/>
        </authorList>
    </citation>
    <scope>NUCLEOTIDE SEQUENCE [LARGE SCALE GENOMIC DNA]</scope>
</reference>
<dbReference type="GO" id="GO:0000287">
    <property type="term" value="F:magnesium ion binding"/>
    <property type="evidence" value="ECO:0007669"/>
    <property type="project" value="UniProtKB-UniRule"/>
</dbReference>
<sequence length="1334" mass="157271">MFKDKNFENFLNDKITDFSQIGKYAWKRDIAAWKNLDNLAGIAIWISSKEQIRALSYWEVLISETINYRTQRPERGWLFCEQIFGPRKNYECACWKYKRIRYKWVICERCWVEVTTSQVRRQRAGHIELAAPVAHIWYLKSVPSRIGLLLDISVKKLEQVVYFASYIITDVFEDKKDEVLKDLEALYKSSKVDLQKKSQQTVNEAKIQLEKKQIKKKELKDLEFTISKQIDALDEEYAKLKWLLKELKESTVIWELDYRILYEKFPHVFKWGTWVEHIRVLLQRIDLKKFISDNQKELKSSPKSKQKKILQKLKLASNLFKSDQRPENFVLEALQIIPPDLRPMIQLDGWRFASSDLNDLYRRVINRNNRLRKLSELGAPDVILKNEKRMLQEAVDMLINWDVRSNRPGYTTATKKKLKSLAEILKWKQGRFRQNLLWKRVDYSGRSVIVVWPELKMNECWLPKIMALTLFKPFVIGKLIAAEMAYNVKHAEKIIDEKNKEVWDALDEVIKWKYVLLNRAPTLHRLWIQAFSPVLIEWKAIRLHPLCCTAFNADFDWDQMAVHLPLTQEAQDEASEIMVTSKNMLNPSNWEPIVAPSQDMLLGCYYLTKINEKEEIKYSFNSIDDATCAYEAKWITLHTPINVRINGEIIKTTYGRLLFNEIIPDELGFINETMLKWKVKKILASSFDLFWSEFTAFFSDRIKNVWYKYATLSGLSISKEDMKVPDNKWELMKGWEEKIKWIQKKFWNWFMTEKERYEQSVKVWSEVKNIIEKEMPQYFDSSNHIHHMIVSGARWNWGNVTQLCWMKWLVASPSGKTIELPIKANYKEWLSVLEYFINTHSGRKGKADTALKTAQSGYLTRRLVDAAQNILVREENCNTLNYEEINKKSSQSLFRESFEEKIYGKYLAKDIVSWKKVIIESGTLITKDILAIIKEENIESVFIRSVLTCESEWWVCQKCYGLDLGYNEIVKIWNPVWIIAAQSIWEPGTQLTMRTFHTGWVAKEWWDITQGLTRVDELFEARTPKYEALISTVDGTVTSVKYREKLIELKITASWLETKEYYLPEDNYKIAVKKWDKVDEKHILARSDDKKNKILNLKVWVVSKIEWNTIFVTDEEPQVIKYEIEFGKNILLKQWDKVSIWDKVIEGHINIHKLMELGGPLKTQSYIVNDIKEIYTSQWQTVNSKHIELIVRQMFSKVKITNAGDSSFFPGDIVDIIRFKKENDLIAVAWWKQAIGTRLLLGLTKISLFTDSWLSAASFQETVRVLVEASVSRKIDTLSGLKENVIIGRLIPTGKYFENNMNVWGYFWENQDDELSYEKVMIDRESREDYGSLN</sequence>
<evidence type="ECO:0000313" key="11">
    <source>
        <dbReference type="EMBL" id="EKD66265.1"/>
    </source>
</evidence>
<feature type="binding site" evidence="7">
    <location>
        <position position="110"/>
    </location>
    <ligand>
        <name>Zn(2+)</name>
        <dbReference type="ChEBI" id="CHEBI:29105"/>
        <label>1</label>
    </ligand>
</feature>
<organism evidence="11">
    <name type="scientific">uncultured bacterium</name>
    <name type="common">gcode 4</name>
    <dbReference type="NCBI Taxonomy" id="1234023"/>
    <lineage>
        <taxon>Bacteria</taxon>
        <taxon>environmental samples</taxon>
    </lineage>
</organism>
<dbReference type="NCBIfam" id="TIGR02386">
    <property type="entry name" value="rpoC_TIGR"/>
    <property type="match status" value="1"/>
</dbReference>
<dbReference type="EMBL" id="AMFJ01021641">
    <property type="protein sequence ID" value="EKD66265.1"/>
    <property type="molecule type" value="Genomic_DNA"/>
</dbReference>
<dbReference type="InterPro" id="IPR038120">
    <property type="entry name" value="Rpb1_funnel_sf"/>
</dbReference>
<feature type="binding site" evidence="7">
    <location>
        <position position="956"/>
    </location>
    <ligand>
        <name>Zn(2+)</name>
        <dbReference type="ChEBI" id="CHEBI:29105"/>
        <label>2</label>
    </ligand>
</feature>
<comment type="caution">
    <text evidence="11">The sequence shown here is derived from an EMBL/GenBank/DDBJ whole genome shotgun (WGS) entry which is preliminary data.</text>
</comment>
<dbReference type="Gene3D" id="1.10.150.390">
    <property type="match status" value="1"/>
</dbReference>
<feature type="binding site" evidence="7">
    <location>
        <position position="556"/>
    </location>
    <ligand>
        <name>Mg(2+)</name>
        <dbReference type="ChEBI" id="CHEBI:18420"/>
    </ligand>
</feature>
<feature type="binding site" evidence="7">
    <location>
        <position position="107"/>
    </location>
    <ligand>
        <name>Zn(2+)</name>
        <dbReference type="ChEBI" id="CHEBI:29105"/>
        <label>1</label>
    </ligand>
</feature>
<dbReference type="InterPro" id="IPR006592">
    <property type="entry name" value="RNA_pol_N"/>
</dbReference>
<name>K2ADY4_9BACT</name>
<proteinExistence type="inferred from homology"/>
<dbReference type="Gene3D" id="1.10.274.100">
    <property type="entry name" value="RNA polymerase Rpb1, domain 3"/>
    <property type="match status" value="2"/>
</dbReference>
<evidence type="ECO:0000256" key="7">
    <source>
        <dbReference type="HAMAP-Rule" id="MF_01322"/>
    </source>
</evidence>
<dbReference type="Gene3D" id="1.10.132.30">
    <property type="match status" value="1"/>
</dbReference>
<dbReference type="GO" id="GO:0000428">
    <property type="term" value="C:DNA-directed RNA polymerase complex"/>
    <property type="evidence" value="ECO:0007669"/>
    <property type="project" value="UniProtKB-KW"/>
</dbReference>
<dbReference type="Pfam" id="PF00623">
    <property type="entry name" value="RNA_pol_Rpb1_2"/>
    <property type="match status" value="1"/>
</dbReference>
<dbReference type="InterPro" id="IPR012754">
    <property type="entry name" value="DNA-dir_RpoC_beta_prime_bact"/>
</dbReference>
<dbReference type="Gene3D" id="2.40.50.100">
    <property type="match status" value="2"/>
</dbReference>
<dbReference type="Pfam" id="PF04997">
    <property type="entry name" value="RNA_pol_Rpb1_1"/>
    <property type="match status" value="1"/>
</dbReference>
<evidence type="ECO:0000256" key="4">
    <source>
        <dbReference type="ARBA" id="ARBA00022723"/>
    </source>
</evidence>
<evidence type="ECO:0000256" key="9">
    <source>
        <dbReference type="SAM" id="Coils"/>
    </source>
</evidence>
<evidence type="ECO:0000256" key="1">
    <source>
        <dbReference type="ARBA" id="ARBA00022478"/>
    </source>
</evidence>
<dbReference type="GO" id="GO:0003677">
    <property type="term" value="F:DNA binding"/>
    <property type="evidence" value="ECO:0007669"/>
    <property type="project" value="UniProtKB-UniRule"/>
</dbReference>
<feature type="binding site" evidence="7">
    <location>
        <position position="92"/>
    </location>
    <ligand>
        <name>Zn(2+)</name>
        <dbReference type="ChEBI" id="CHEBI:29105"/>
        <label>1</label>
    </ligand>
</feature>
<comment type="cofactor">
    <cofactor evidence="7">
        <name>Mg(2+)</name>
        <dbReference type="ChEBI" id="CHEBI:18420"/>
    </cofactor>
    <text evidence="7">Binds 1 Mg(2+) ion per subunit.</text>
</comment>
<dbReference type="InterPro" id="IPR000722">
    <property type="entry name" value="RNA_pol_asu"/>
</dbReference>
<feature type="binding site" evidence="7">
    <location>
        <position position="94"/>
    </location>
    <ligand>
        <name>Zn(2+)</name>
        <dbReference type="ChEBI" id="CHEBI:29105"/>
        <label>1</label>
    </ligand>
</feature>
<dbReference type="GO" id="GO:0008270">
    <property type="term" value="F:zinc ion binding"/>
    <property type="evidence" value="ECO:0007669"/>
    <property type="project" value="UniProtKB-UniRule"/>
</dbReference>
<evidence type="ECO:0000256" key="8">
    <source>
        <dbReference type="RuleBase" id="RU004279"/>
    </source>
</evidence>
<dbReference type="Gene3D" id="1.10.40.90">
    <property type="match status" value="1"/>
</dbReference>
<feature type="domain" description="RNA polymerase N-terminal" evidence="10">
    <location>
        <begin position="327"/>
        <end position="608"/>
    </location>
</feature>
<dbReference type="PANTHER" id="PTHR19376">
    <property type="entry name" value="DNA-DIRECTED RNA POLYMERASE"/>
    <property type="match status" value="1"/>
</dbReference>
<dbReference type="Gene3D" id="4.10.860.120">
    <property type="entry name" value="RNA polymerase II, clamp domain"/>
    <property type="match status" value="1"/>
</dbReference>
<dbReference type="InterPro" id="IPR042102">
    <property type="entry name" value="RNA_pol_Rpb1_3_sf"/>
</dbReference>
<keyword evidence="2 7" id="KW-0808">Transferase</keyword>
<dbReference type="InterPro" id="IPR007066">
    <property type="entry name" value="RNA_pol_Rpb1_3"/>
</dbReference>
<feature type="binding site" evidence="7">
    <location>
        <position position="949"/>
    </location>
    <ligand>
        <name>Zn(2+)</name>
        <dbReference type="ChEBI" id="CHEBI:29105"/>
        <label>2</label>
    </ligand>
</feature>
<evidence type="ECO:0000256" key="3">
    <source>
        <dbReference type="ARBA" id="ARBA00022695"/>
    </source>
</evidence>
<feature type="binding site" evidence="7">
    <location>
        <position position="554"/>
    </location>
    <ligand>
        <name>Mg(2+)</name>
        <dbReference type="ChEBI" id="CHEBI:18420"/>
    </ligand>
</feature>
<keyword evidence="1 7" id="KW-0240">DNA-directed RNA polymerase</keyword>
<dbReference type="CDD" id="cd01609">
    <property type="entry name" value="RNAP_beta'_N"/>
    <property type="match status" value="1"/>
</dbReference>
<keyword evidence="5 7" id="KW-0804">Transcription</keyword>
<dbReference type="InterPro" id="IPR007080">
    <property type="entry name" value="RNA_pol_Rpb1_1"/>
</dbReference>
<evidence type="ECO:0000256" key="5">
    <source>
        <dbReference type="ARBA" id="ARBA00023163"/>
    </source>
</evidence>
<dbReference type="EC" id="2.7.7.6" evidence="7"/>
<evidence type="ECO:0000259" key="10">
    <source>
        <dbReference type="SMART" id="SM00663"/>
    </source>
</evidence>
<evidence type="ECO:0000256" key="2">
    <source>
        <dbReference type="ARBA" id="ARBA00022679"/>
    </source>
</evidence>
<keyword evidence="4 7" id="KW-0479">Metal-binding</keyword>
<evidence type="ECO:0000256" key="6">
    <source>
        <dbReference type="ARBA" id="ARBA00048552"/>
    </source>
</evidence>
<dbReference type="InterPro" id="IPR045867">
    <property type="entry name" value="DNA-dir_RpoC_beta_prime"/>
</dbReference>